<dbReference type="GO" id="GO:0043138">
    <property type="term" value="F:3'-5' DNA helicase activity"/>
    <property type="evidence" value="ECO:0007669"/>
    <property type="project" value="UniProtKB-EC"/>
</dbReference>
<dbReference type="PANTHER" id="PTHR11070">
    <property type="entry name" value="UVRD / RECB / PCRA DNA HELICASE FAMILY MEMBER"/>
    <property type="match status" value="1"/>
</dbReference>
<dbReference type="PANTHER" id="PTHR11070:SF2">
    <property type="entry name" value="ATP-DEPENDENT DNA HELICASE SRS2"/>
    <property type="match status" value="1"/>
</dbReference>
<keyword evidence="2 10" id="KW-0378">Hydrolase</keyword>
<keyword evidence="5" id="KW-0413">Isomerase</keyword>
<evidence type="ECO:0000256" key="4">
    <source>
        <dbReference type="ARBA" id="ARBA00022840"/>
    </source>
</evidence>
<feature type="domain" description="UvrD-like helicase C-terminal" evidence="12">
    <location>
        <begin position="518"/>
        <end position="782"/>
    </location>
</feature>
<dbReference type="GO" id="GO:0033202">
    <property type="term" value="C:DNA helicase complex"/>
    <property type="evidence" value="ECO:0007669"/>
    <property type="project" value="TreeGrafter"/>
</dbReference>
<dbReference type="AlphaFoldDB" id="A0A370H1E0"/>
<dbReference type="Gene3D" id="3.40.50.300">
    <property type="entry name" value="P-loop containing nucleotide triphosphate hydrolases"/>
    <property type="match status" value="4"/>
</dbReference>
<organism evidence="13 14">
    <name type="scientific">Aquicella lusitana</name>
    <dbReference type="NCBI Taxonomy" id="254246"/>
    <lineage>
        <taxon>Bacteria</taxon>
        <taxon>Pseudomonadati</taxon>
        <taxon>Pseudomonadota</taxon>
        <taxon>Gammaproteobacteria</taxon>
        <taxon>Legionellales</taxon>
        <taxon>Coxiellaceae</taxon>
        <taxon>Aquicella</taxon>
    </lineage>
</organism>
<dbReference type="Pfam" id="PF00580">
    <property type="entry name" value="UvrD-helicase"/>
    <property type="match status" value="1"/>
</dbReference>
<dbReference type="GO" id="GO:0000725">
    <property type="term" value="P:recombinational repair"/>
    <property type="evidence" value="ECO:0007669"/>
    <property type="project" value="TreeGrafter"/>
</dbReference>
<dbReference type="InterPro" id="IPR014016">
    <property type="entry name" value="UvrD-like_ATP-bd"/>
</dbReference>
<dbReference type="GO" id="GO:0016887">
    <property type="term" value="F:ATP hydrolysis activity"/>
    <property type="evidence" value="ECO:0007669"/>
    <property type="project" value="RHEA"/>
</dbReference>
<evidence type="ECO:0000256" key="5">
    <source>
        <dbReference type="ARBA" id="ARBA00023235"/>
    </source>
</evidence>
<dbReference type="InterPro" id="IPR027417">
    <property type="entry name" value="P-loop_NTPase"/>
</dbReference>
<dbReference type="SUPFAM" id="SSF52540">
    <property type="entry name" value="P-loop containing nucleoside triphosphate hydrolases"/>
    <property type="match status" value="1"/>
</dbReference>
<feature type="binding site" evidence="10">
    <location>
        <begin position="27"/>
        <end position="34"/>
    </location>
    <ligand>
        <name>ATP</name>
        <dbReference type="ChEBI" id="CHEBI:30616"/>
    </ligand>
</feature>
<dbReference type="EMBL" id="QQAX01000001">
    <property type="protein sequence ID" value="RDI48815.1"/>
    <property type="molecule type" value="Genomic_DNA"/>
</dbReference>
<dbReference type="Gene3D" id="1.10.486.10">
    <property type="entry name" value="PCRA, domain 4"/>
    <property type="match status" value="1"/>
</dbReference>
<evidence type="ECO:0000256" key="6">
    <source>
        <dbReference type="ARBA" id="ARBA00034617"/>
    </source>
</evidence>
<gene>
    <name evidence="13" type="ORF">C8D86_10194</name>
</gene>
<evidence type="ECO:0000313" key="14">
    <source>
        <dbReference type="Proteomes" id="UP000254720"/>
    </source>
</evidence>
<evidence type="ECO:0000256" key="9">
    <source>
        <dbReference type="ARBA" id="ARBA00048988"/>
    </source>
</evidence>
<keyword evidence="3 10" id="KW-0347">Helicase</keyword>
<dbReference type="InterPro" id="IPR000212">
    <property type="entry name" value="DNA_helicase_UvrD/REP"/>
</dbReference>
<evidence type="ECO:0000256" key="3">
    <source>
        <dbReference type="ARBA" id="ARBA00022806"/>
    </source>
</evidence>
<feature type="domain" description="UvrD-like helicase ATP-binding" evidence="11">
    <location>
        <begin position="6"/>
        <end position="502"/>
    </location>
</feature>
<dbReference type="Proteomes" id="UP000254720">
    <property type="component" value="Unassembled WGS sequence"/>
</dbReference>
<dbReference type="RefSeq" id="WP_170131717.1">
    <property type="nucleotide sequence ID" value="NZ_LR699114.1"/>
</dbReference>
<evidence type="ECO:0000256" key="7">
    <source>
        <dbReference type="ARBA" id="ARBA00034808"/>
    </source>
</evidence>
<evidence type="ECO:0000256" key="10">
    <source>
        <dbReference type="PROSITE-ProRule" id="PRU00560"/>
    </source>
</evidence>
<evidence type="ECO:0000259" key="12">
    <source>
        <dbReference type="PROSITE" id="PS51217"/>
    </source>
</evidence>
<comment type="catalytic activity">
    <reaction evidence="6">
        <text>Couples ATP hydrolysis with the unwinding of duplex DNA by translocating in the 3'-5' direction.</text>
        <dbReference type="EC" id="5.6.2.4"/>
    </reaction>
</comment>
<evidence type="ECO:0000256" key="8">
    <source>
        <dbReference type="ARBA" id="ARBA00034923"/>
    </source>
</evidence>
<sequence length="1130" mass="129543">MTMNLIEQDKAQRQQALDPHASFIVQAPAGSGKTELLIQRFLTLLHTVNKPEEILAITFTKKAANEMRLRIIKALKHAQSAQEPESSHAKLTWMLAKQALERDRQFHWNLIQNPNQLRIQTIDSLCAYLTKQLPLLSHFGSQPAIADSPVFLYREAVQEVLTHIEEQYEWSQALSQLLLHLDNDLNKLHDLLIHLLAKRDQWLPYIQFNTSDEEIRHRLEAHLAGVITDCLISVRDRLPSQLIAELMVIARFAADNLALANKASDISACRDLHSLPGVKSTDKTAWLGLARLLLTKSFSWRKRVDEEIGFPSLTSLKNPQEKMLHQTYRQRLTALITQLADDENLRTSLEELFYLPDPCYQDSQWEILKALLYILKIVAAQLRVTFQQHGEIDFIENAQAALSALGSDDHPTDLALALDYQIQHILIDEFQDTSFSQYLLLEKLISGWEPHDGRTLFVVGDPMQSIYRFREAEVGLFIRMRKNGIGNIPLIPLTLSVNFRSTSKVVEWNNTHFQKIFPPFNDMATGAVNYSPSVSHQASTALESDSAIVIKGFVDPDEHMQADQIVNLIRDRQTADPNEKIAILVRSRTHLSAIIPALKKAGLPFRAVDIDSLAAQQITQDLLSLTAALLHPADRISWLSVLRAPWCGLTLADLLVIAGERPHAAIWEQLENPAVIKRLSPDGQQRLKRILPLLKSKIVERERYSLRFWVESTWLLLGGPACLQDYTEIHDVLAYFELLEEFSRNHPVLSLDKLKEKTAQLFASAHYDDANLQIMTIHAAKGLEFDTVILPHLERKMPVDDKSLLVWMEQPLTTDQIALLLAPIHATGGDKDKIYDYIGRQQRIKSNYEIERLFYVAATRAKKNLYLYFNVQHTEKENIKIESGSFLEKIWPLIEKEKEKMIRYNQETRNKQTETALSQRSLMRLTSTWNNPIQQQQNVHIAFHQQQNGFRLTDSMPKLIGIVAHRLLQLISERGINWWQEKNQQKTYLKHQLLQIGVLPAQLNAAIATTHNLINQAINDPKGCWILHAHDEAQSEYALTAIINGKPENLVIDRTFIDESGIRWIIDYKTTAFSQADLAAFLEKEQKKYLEKMHQYCQAMRLIEKRPIRLGLYFPALPSWKEWEAVDPLL</sequence>
<evidence type="ECO:0000313" key="13">
    <source>
        <dbReference type="EMBL" id="RDI48815.1"/>
    </source>
</evidence>
<dbReference type="PROSITE" id="PS51217">
    <property type="entry name" value="UVRD_HELICASE_CTER"/>
    <property type="match status" value="1"/>
</dbReference>
<evidence type="ECO:0000256" key="1">
    <source>
        <dbReference type="ARBA" id="ARBA00022741"/>
    </source>
</evidence>
<dbReference type="GO" id="GO:0003677">
    <property type="term" value="F:DNA binding"/>
    <property type="evidence" value="ECO:0007669"/>
    <property type="project" value="InterPro"/>
</dbReference>
<keyword evidence="4 10" id="KW-0067">ATP-binding</keyword>
<keyword evidence="14" id="KW-1185">Reference proteome</keyword>
<dbReference type="PROSITE" id="PS51198">
    <property type="entry name" value="UVRD_HELICASE_ATP_BIND"/>
    <property type="match status" value="1"/>
</dbReference>
<accession>A0A370H1E0</accession>
<keyword evidence="1 10" id="KW-0547">Nucleotide-binding</keyword>
<comment type="caution">
    <text evidence="13">The sequence shown here is derived from an EMBL/GenBank/DDBJ whole genome shotgun (WGS) entry which is preliminary data.</text>
</comment>
<reference evidence="13 14" key="1">
    <citation type="submission" date="2018-07" db="EMBL/GenBank/DDBJ databases">
        <title>Genomic Encyclopedia of Type Strains, Phase IV (KMG-IV): sequencing the most valuable type-strain genomes for metagenomic binning, comparative biology and taxonomic classification.</title>
        <authorList>
            <person name="Goeker M."/>
        </authorList>
    </citation>
    <scope>NUCLEOTIDE SEQUENCE [LARGE SCALE GENOMIC DNA]</scope>
    <source>
        <strain evidence="13 14">DSM 16500</strain>
    </source>
</reference>
<dbReference type="GO" id="GO:0005524">
    <property type="term" value="F:ATP binding"/>
    <property type="evidence" value="ECO:0007669"/>
    <property type="project" value="UniProtKB-UniRule"/>
</dbReference>
<dbReference type="InterPro" id="IPR014017">
    <property type="entry name" value="DNA_helicase_UvrD-like_C"/>
</dbReference>
<proteinExistence type="predicted"/>
<comment type="catalytic activity">
    <reaction evidence="9">
        <text>ATP + H2O = ADP + phosphate + H(+)</text>
        <dbReference type="Rhea" id="RHEA:13065"/>
        <dbReference type="ChEBI" id="CHEBI:15377"/>
        <dbReference type="ChEBI" id="CHEBI:15378"/>
        <dbReference type="ChEBI" id="CHEBI:30616"/>
        <dbReference type="ChEBI" id="CHEBI:43474"/>
        <dbReference type="ChEBI" id="CHEBI:456216"/>
        <dbReference type="EC" id="5.6.2.4"/>
    </reaction>
</comment>
<dbReference type="EC" id="5.6.2.4" evidence="7"/>
<dbReference type="GO" id="GO:0005829">
    <property type="term" value="C:cytosol"/>
    <property type="evidence" value="ECO:0007669"/>
    <property type="project" value="TreeGrafter"/>
</dbReference>
<name>A0A370H1E0_9COXI</name>
<dbReference type="Pfam" id="PF13361">
    <property type="entry name" value="UvrD_C"/>
    <property type="match status" value="2"/>
</dbReference>
<evidence type="ECO:0000259" key="11">
    <source>
        <dbReference type="PROSITE" id="PS51198"/>
    </source>
</evidence>
<evidence type="ECO:0000256" key="2">
    <source>
        <dbReference type="ARBA" id="ARBA00022801"/>
    </source>
</evidence>
<protein>
    <recommendedName>
        <fullName evidence="7">DNA 3'-5' helicase</fullName>
        <ecNumber evidence="7">5.6.2.4</ecNumber>
    </recommendedName>
    <alternativeName>
        <fullName evidence="8">DNA 3'-5' helicase II</fullName>
    </alternativeName>
</protein>